<dbReference type="PANTHER" id="PTHR31319">
    <property type="entry name" value="ZINC FINGER PROTEIN CONSTANS-LIKE 4"/>
    <property type="match status" value="1"/>
</dbReference>
<organism evidence="5 6">
    <name type="scientific">Carpinus fangiana</name>
    <dbReference type="NCBI Taxonomy" id="176857"/>
    <lineage>
        <taxon>Eukaryota</taxon>
        <taxon>Viridiplantae</taxon>
        <taxon>Streptophyta</taxon>
        <taxon>Embryophyta</taxon>
        <taxon>Tracheophyta</taxon>
        <taxon>Spermatophyta</taxon>
        <taxon>Magnoliopsida</taxon>
        <taxon>eudicotyledons</taxon>
        <taxon>Gunneridae</taxon>
        <taxon>Pentapetalae</taxon>
        <taxon>rosids</taxon>
        <taxon>fabids</taxon>
        <taxon>Fagales</taxon>
        <taxon>Betulaceae</taxon>
        <taxon>Carpinus</taxon>
    </lineage>
</organism>
<dbReference type="GO" id="GO:0003700">
    <property type="term" value="F:DNA-binding transcription factor activity"/>
    <property type="evidence" value="ECO:0007669"/>
    <property type="project" value="TreeGrafter"/>
</dbReference>
<feature type="domain" description="CCT" evidence="4">
    <location>
        <begin position="209"/>
        <end position="251"/>
    </location>
</feature>
<sequence length="350" mass="40050">MASVNPQFYSDCTFPSHLSEFSTVPTVGGVFGGPMWSQESLVPLFDNALLDHVVVSPQSDMTSSYPGGKLETSDFAVPSLSSADYYKADLCGMTPAGVDHFGAALQPNMCHFREEYCCGFLDDYKPLIPAAGDNSWVYIYINTSNPSLYEYICMKNPMIDTYREKARNLYRIFHDFFFFFFFKERIQGNQPPAIEESNIKVGRYSEEERKERIVRYLKKRNQRNFNKTIKYACRKTLADRRVRVRGRFARNSELCQERMLAAINNDHDDPHNKQESCCIDATEDHILQIKTDDDDWLQEAMASLMYLPYIAGEKDESMVLRMAGFEFESASEFPHEIPELGGAGLHLHGV</sequence>
<dbReference type="InterPro" id="IPR045281">
    <property type="entry name" value="CONSTANS-like"/>
</dbReference>
<keyword evidence="6" id="KW-1185">Reference proteome</keyword>
<dbReference type="Pfam" id="PF06203">
    <property type="entry name" value="CCT"/>
    <property type="match status" value="1"/>
</dbReference>
<evidence type="ECO:0000256" key="3">
    <source>
        <dbReference type="PROSITE-ProRule" id="PRU00357"/>
    </source>
</evidence>
<dbReference type="InterPro" id="IPR010402">
    <property type="entry name" value="CCT_domain"/>
</dbReference>
<gene>
    <name evidence="5" type="ORF">FH972_019414</name>
</gene>
<accession>A0A5N6RS94</accession>
<evidence type="ECO:0000313" key="5">
    <source>
        <dbReference type="EMBL" id="KAE8124539.1"/>
    </source>
</evidence>
<reference evidence="5 6" key="1">
    <citation type="submission" date="2019-06" db="EMBL/GenBank/DDBJ databases">
        <title>A chromosomal-level reference genome of Carpinus fangiana (Coryloideae, Betulaceae).</title>
        <authorList>
            <person name="Yang X."/>
            <person name="Wang Z."/>
            <person name="Zhang L."/>
            <person name="Hao G."/>
            <person name="Liu J."/>
            <person name="Yang Y."/>
        </authorList>
    </citation>
    <scope>NUCLEOTIDE SEQUENCE [LARGE SCALE GENOMIC DNA]</scope>
    <source>
        <strain evidence="5">Cfa_2016G</strain>
        <tissue evidence="5">Leaf</tissue>
    </source>
</reference>
<comment type="subcellular location">
    <subcellularLocation>
        <location evidence="1 3">Nucleus</location>
    </subcellularLocation>
</comment>
<evidence type="ECO:0000313" key="6">
    <source>
        <dbReference type="Proteomes" id="UP000327013"/>
    </source>
</evidence>
<dbReference type="GO" id="GO:0005634">
    <property type="term" value="C:nucleus"/>
    <property type="evidence" value="ECO:0007669"/>
    <property type="project" value="UniProtKB-SubCell"/>
</dbReference>
<dbReference type="Proteomes" id="UP000327013">
    <property type="component" value="Chromosome 8"/>
</dbReference>
<dbReference type="PROSITE" id="PS51017">
    <property type="entry name" value="CCT"/>
    <property type="match status" value="1"/>
</dbReference>
<dbReference type="GO" id="GO:0009909">
    <property type="term" value="P:regulation of flower development"/>
    <property type="evidence" value="ECO:0007669"/>
    <property type="project" value="InterPro"/>
</dbReference>
<dbReference type="OrthoDB" id="153872at2759"/>
<evidence type="ECO:0000256" key="1">
    <source>
        <dbReference type="ARBA" id="ARBA00004123"/>
    </source>
</evidence>
<evidence type="ECO:0000259" key="4">
    <source>
        <dbReference type="PROSITE" id="PS51017"/>
    </source>
</evidence>
<name>A0A5N6RS94_9ROSI</name>
<proteinExistence type="predicted"/>
<evidence type="ECO:0000256" key="2">
    <source>
        <dbReference type="ARBA" id="ARBA00023242"/>
    </source>
</evidence>
<dbReference type="PANTHER" id="PTHR31319:SF110">
    <property type="entry name" value="CCT MOTIF FAMILY PROTEIN"/>
    <property type="match status" value="1"/>
</dbReference>
<dbReference type="AlphaFoldDB" id="A0A5N6RS94"/>
<dbReference type="EMBL" id="CM017328">
    <property type="protein sequence ID" value="KAE8124539.1"/>
    <property type="molecule type" value="Genomic_DNA"/>
</dbReference>
<protein>
    <recommendedName>
        <fullName evidence="4">CCT domain-containing protein</fullName>
    </recommendedName>
</protein>
<keyword evidence="2 3" id="KW-0539">Nucleus</keyword>